<dbReference type="EMBL" id="CACRTD010000026">
    <property type="protein sequence ID" value="VYT12175.1"/>
    <property type="molecule type" value="Genomic_DNA"/>
</dbReference>
<dbReference type="AlphaFoldDB" id="A0A6N2U1X7"/>
<gene>
    <name evidence="1" type="ORF">BOLFYP28_01486</name>
</gene>
<name>A0A6N2U1X7_BACOV</name>
<evidence type="ECO:0000313" key="1">
    <source>
        <dbReference type="EMBL" id="VYT12175.1"/>
    </source>
</evidence>
<reference evidence="1" key="1">
    <citation type="submission" date="2019-11" db="EMBL/GenBank/DDBJ databases">
        <authorList>
            <person name="Feng L."/>
        </authorList>
    </citation>
    <scope>NUCLEOTIDE SEQUENCE</scope>
    <source>
        <strain evidence="1">BovatusLFYP28</strain>
    </source>
</reference>
<protein>
    <submittedName>
        <fullName evidence="1">Uncharacterized protein</fullName>
    </submittedName>
</protein>
<accession>A0A6N2U1X7</accession>
<organism evidence="1">
    <name type="scientific">Bacteroides ovatus</name>
    <dbReference type="NCBI Taxonomy" id="28116"/>
    <lineage>
        <taxon>Bacteria</taxon>
        <taxon>Pseudomonadati</taxon>
        <taxon>Bacteroidota</taxon>
        <taxon>Bacteroidia</taxon>
        <taxon>Bacteroidales</taxon>
        <taxon>Bacteroidaceae</taxon>
        <taxon>Bacteroides</taxon>
    </lineage>
</organism>
<sequence length="44" mass="5471">MDISSYMCYVNMGDLQMKSILMIYSFDELLKYNDVWFIYWYFSC</sequence>
<proteinExistence type="predicted"/>